<gene>
    <name evidence="4" type="ORF">DUI87_05378</name>
</gene>
<dbReference type="CDD" id="cd00198">
    <property type="entry name" value="vWFA"/>
    <property type="match status" value="1"/>
</dbReference>
<keyword evidence="2" id="KW-0732">Signal</keyword>
<proteinExistence type="predicted"/>
<dbReference type="SUPFAM" id="SSF53300">
    <property type="entry name" value="vWA-like"/>
    <property type="match status" value="3"/>
</dbReference>
<keyword evidence="1" id="KW-1133">Transmembrane helix</keyword>
<dbReference type="AlphaFoldDB" id="A0A3M0L1T9"/>
<dbReference type="PROSITE" id="PS50234">
    <property type="entry name" value="VWFA"/>
    <property type="match status" value="1"/>
</dbReference>
<evidence type="ECO:0000313" key="4">
    <source>
        <dbReference type="EMBL" id="RMC17714.1"/>
    </source>
</evidence>
<name>A0A3M0L1T9_HIRRU</name>
<keyword evidence="1" id="KW-0472">Membrane</keyword>
<keyword evidence="5" id="KW-1185">Reference proteome</keyword>
<dbReference type="PANTHER" id="PTHR46478">
    <property type="entry name" value="VON WILLEBRAND FACTOR A DOMAIN-CONTAINING PROTEIN 3A"/>
    <property type="match status" value="1"/>
</dbReference>
<feature type="signal peptide" evidence="2">
    <location>
        <begin position="1"/>
        <end position="26"/>
    </location>
</feature>
<organism evidence="4 5">
    <name type="scientific">Hirundo rustica rustica</name>
    <dbReference type="NCBI Taxonomy" id="333673"/>
    <lineage>
        <taxon>Eukaryota</taxon>
        <taxon>Metazoa</taxon>
        <taxon>Chordata</taxon>
        <taxon>Craniata</taxon>
        <taxon>Vertebrata</taxon>
        <taxon>Euteleostomi</taxon>
        <taxon>Archelosauria</taxon>
        <taxon>Archosauria</taxon>
        <taxon>Dinosauria</taxon>
        <taxon>Saurischia</taxon>
        <taxon>Theropoda</taxon>
        <taxon>Coelurosauria</taxon>
        <taxon>Aves</taxon>
        <taxon>Neognathae</taxon>
        <taxon>Neoaves</taxon>
        <taxon>Telluraves</taxon>
        <taxon>Australaves</taxon>
        <taxon>Passeriformes</taxon>
        <taxon>Sylvioidea</taxon>
        <taxon>Hirundinidae</taxon>
        <taxon>Hirundo</taxon>
    </lineage>
</organism>
<dbReference type="InterPro" id="IPR036465">
    <property type="entry name" value="vWFA_dom_sf"/>
</dbReference>
<dbReference type="STRING" id="333673.A0A3M0L1T9"/>
<dbReference type="OrthoDB" id="299997at2759"/>
<dbReference type="InterPro" id="IPR002035">
    <property type="entry name" value="VWF_A"/>
</dbReference>
<evidence type="ECO:0000313" key="5">
    <source>
        <dbReference type="Proteomes" id="UP000269221"/>
    </source>
</evidence>
<dbReference type="InterPro" id="IPR037663">
    <property type="entry name" value="Mosmo"/>
</dbReference>
<reference evidence="4 5" key="1">
    <citation type="submission" date="2018-07" db="EMBL/GenBank/DDBJ databases">
        <title>A high quality draft genome assembly of the barn swallow (H. rustica rustica).</title>
        <authorList>
            <person name="Formenti G."/>
            <person name="Chiara M."/>
            <person name="Poveda L."/>
            <person name="Francoijs K.-J."/>
            <person name="Bonisoli-Alquati A."/>
            <person name="Canova L."/>
            <person name="Gianfranceschi L."/>
            <person name="Horner D.S."/>
            <person name="Saino N."/>
        </authorList>
    </citation>
    <scope>NUCLEOTIDE SEQUENCE [LARGE SCALE GENOMIC DNA]</scope>
    <source>
        <strain evidence="4">Chelidonia</strain>
        <tissue evidence="4">Blood</tissue>
    </source>
</reference>
<dbReference type="Pfam" id="PF13768">
    <property type="entry name" value="VWA_3"/>
    <property type="match status" value="3"/>
</dbReference>
<dbReference type="Proteomes" id="UP000269221">
    <property type="component" value="Unassembled WGS sequence"/>
</dbReference>
<feature type="transmembrane region" description="Helical" evidence="1">
    <location>
        <begin position="101"/>
        <end position="123"/>
    </location>
</feature>
<accession>A0A3M0L1T9</accession>
<dbReference type="SMART" id="SM00327">
    <property type="entry name" value="VWA"/>
    <property type="match status" value="1"/>
</dbReference>
<keyword evidence="1" id="KW-0812">Transmembrane</keyword>
<dbReference type="Gene3D" id="3.40.50.410">
    <property type="entry name" value="von Willebrand factor, type A domain"/>
    <property type="match status" value="1"/>
</dbReference>
<sequence>MDKLTIISGCLFLAADIFAIASLANPDWINTGESAGALTVGLVRQCQTIHGRDRTCIPPRLPPEWVTTLFFIIMGIISLTVTCGLLVASHWRREATKYARWIAFTGMILFCMAALIFPIGFYINEVGGQPYKLPNNTVVGSSLTKFHLQGDHPSWQDFAVPHLRPDNGLLGTHSSKSQDVLCSRNSGNGGEEMEFTEETVTDFESRLSEVIELYRHRIEWLLQDSRKVFGVIKGTKVGLLVDVSHLSYGPRLLEFQKNLLCLIDEQLCYKKQLYCLSFSTEISLLWECPKTINIHVLHEARQWIQELEPGRGCNLLKALRHVLPMKELNSLVLIVGSCPDQPFEILCDYAQQCTLGRKVQIHTVTYDCSNPACLADLKNLAEAVRGRYHCYSSKGENFDSSDFHLLLQESQKAQDLLKSIRQTFQRRAGGLLGSKKADVPTEFANTAPSSFFPKPPKRKGPLVIQTPGILAKTSADWLKTYGLKAQKLDLYQVLAPNAFSPVEDFVPILKKTKMMMQFEWCDGTVKNIHVDLPLLYNYQILLAKMVRIYEKRIDWLSVASRRIWGSVCERRVVVLVDTSATNSTCISHIQHSLRFLLEEQMSSKDCFNIIAWVLSLECKGSRNFMSALRRAVEVDFKDKDKHKSQGLYLLTTGIPDQETHTISAYVAEACGGFDLQLHVCLFSVTEGTDSSGIIPARCATPRETAGAFKEIVQAGNGRFHWFGEAGIFESDDITSIISEMEKAKNYSQKCAFLVESLKQRSVNRSVKPLTPEGDSNVLMRNEKKKSQKVPSPKLRAWLTKYSIKKLKLELPRLMFGPGCIHQKKTVESLHKEVSAKYCSIFPSAEINGVVKHLQFHPKELEAYTEQLEKVLQRYIQRLQWLLSGSRRLFGNILEANVCVLIDTSGSMGPYLPPVTKELTSLIWEQLRKNEVRFNLLRFAENTESWKESLVEATDESCHDAVQWASTCHAHGSSCILAALQKALSFQGVEALYLLTDGKPDTSCSLILKEIEGLIKEQDIKIHTICFSCADRGAVEFLKKLASQTGGRFHCGSGGEDGQLAAHRILTEGLHDDVC</sequence>
<evidence type="ECO:0000256" key="1">
    <source>
        <dbReference type="SAM" id="Phobius"/>
    </source>
</evidence>
<evidence type="ECO:0000256" key="2">
    <source>
        <dbReference type="SAM" id="SignalP"/>
    </source>
</evidence>
<protein>
    <recommendedName>
        <fullName evidence="3">VWFA domain-containing protein</fullName>
    </recommendedName>
</protein>
<dbReference type="Pfam" id="PF18800">
    <property type="entry name" value="Atthog"/>
    <property type="match status" value="1"/>
</dbReference>
<feature type="transmembrane region" description="Helical" evidence="1">
    <location>
        <begin position="69"/>
        <end position="89"/>
    </location>
</feature>
<dbReference type="FunFam" id="1.20.140.150:FF:000006">
    <property type="entry name" value="uncharacterized protein C16orf52 homolog"/>
    <property type="match status" value="1"/>
</dbReference>
<dbReference type="PANTHER" id="PTHR46478:SF1">
    <property type="entry name" value="VON WILLEBRAND FACTOR A DOMAIN-CONTAINING PROTEIN 3A"/>
    <property type="match status" value="1"/>
</dbReference>
<comment type="caution">
    <text evidence="4">The sequence shown here is derived from an EMBL/GenBank/DDBJ whole genome shotgun (WGS) entry which is preliminary data.</text>
</comment>
<feature type="chain" id="PRO_5018127105" description="VWFA domain-containing protein" evidence="2">
    <location>
        <begin position="27"/>
        <end position="1074"/>
    </location>
</feature>
<feature type="domain" description="VWFA" evidence="3">
    <location>
        <begin position="896"/>
        <end position="1073"/>
    </location>
</feature>
<evidence type="ECO:0000259" key="3">
    <source>
        <dbReference type="PROSITE" id="PS50234"/>
    </source>
</evidence>
<dbReference type="EMBL" id="QRBI01000098">
    <property type="protein sequence ID" value="RMC17714.1"/>
    <property type="molecule type" value="Genomic_DNA"/>
</dbReference>